<organism evidence="2 3">
    <name type="scientific">Paucimonas lemoignei</name>
    <name type="common">Pseudomonas lemoignei</name>
    <dbReference type="NCBI Taxonomy" id="29443"/>
    <lineage>
        <taxon>Bacteria</taxon>
        <taxon>Pseudomonadati</taxon>
        <taxon>Pseudomonadota</taxon>
        <taxon>Betaproteobacteria</taxon>
        <taxon>Burkholderiales</taxon>
        <taxon>Burkholderiaceae</taxon>
        <taxon>Paucimonas</taxon>
    </lineage>
</organism>
<proteinExistence type="predicted"/>
<dbReference type="EMBL" id="SLZQ01000004">
    <property type="protein sequence ID" value="TCS37520.1"/>
    <property type="molecule type" value="Genomic_DNA"/>
</dbReference>
<reference evidence="2 3" key="1">
    <citation type="submission" date="2019-03" db="EMBL/GenBank/DDBJ databases">
        <title>Genomic Encyclopedia of Type Strains, Phase IV (KMG-IV): sequencing the most valuable type-strain genomes for metagenomic binning, comparative biology and taxonomic classification.</title>
        <authorList>
            <person name="Goeker M."/>
        </authorList>
    </citation>
    <scope>NUCLEOTIDE SEQUENCE [LARGE SCALE GENOMIC DNA]</scope>
    <source>
        <strain evidence="2 3">DSM 7445</strain>
    </source>
</reference>
<keyword evidence="1" id="KW-0812">Transmembrane</keyword>
<evidence type="ECO:0000256" key="1">
    <source>
        <dbReference type="SAM" id="Phobius"/>
    </source>
</evidence>
<sequence>MAPTQMKMRGLTIITTMVILLVVGIVGSVVVNYFIDKRCAQEPSLEMCASRK</sequence>
<dbReference type="AlphaFoldDB" id="A0A4V2UIV0"/>
<keyword evidence="1" id="KW-0472">Membrane</keyword>
<protein>
    <submittedName>
        <fullName evidence="2">Uncharacterized protein</fullName>
    </submittedName>
</protein>
<evidence type="ECO:0000313" key="3">
    <source>
        <dbReference type="Proteomes" id="UP000295382"/>
    </source>
</evidence>
<name>A0A4V2UIV0_PAULE</name>
<feature type="transmembrane region" description="Helical" evidence="1">
    <location>
        <begin position="12"/>
        <end position="35"/>
    </location>
</feature>
<comment type="caution">
    <text evidence="2">The sequence shown here is derived from an EMBL/GenBank/DDBJ whole genome shotgun (WGS) entry which is preliminary data.</text>
</comment>
<gene>
    <name evidence="2" type="ORF">EDC30_104324</name>
</gene>
<keyword evidence="1" id="KW-1133">Transmembrane helix</keyword>
<keyword evidence="3" id="KW-1185">Reference proteome</keyword>
<dbReference type="RefSeq" id="WP_165973774.1">
    <property type="nucleotide sequence ID" value="NZ_SLZQ01000004.1"/>
</dbReference>
<accession>A0A4V2UIV0</accession>
<evidence type="ECO:0000313" key="2">
    <source>
        <dbReference type="EMBL" id="TCS37520.1"/>
    </source>
</evidence>
<dbReference type="Proteomes" id="UP000295382">
    <property type="component" value="Unassembled WGS sequence"/>
</dbReference>